<dbReference type="SUPFAM" id="SSF46689">
    <property type="entry name" value="Homeodomain-like"/>
    <property type="match status" value="1"/>
</dbReference>
<dbReference type="InterPro" id="IPR009057">
    <property type="entry name" value="Homeodomain-like_sf"/>
</dbReference>
<gene>
    <name evidence="2" type="ORF">AMELA_G00223340</name>
</gene>
<dbReference type="Proteomes" id="UP000593565">
    <property type="component" value="Unassembled WGS sequence"/>
</dbReference>
<feature type="compositionally biased region" description="Basic and acidic residues" evidence="1">
    <location>
        <begin position="159"/>
        <end position="170"/>
    </location>
</feature>
<protein>
    <recommendedName>
        <fullName evidence="4">Transposase Tc1-like domain-containing protein</fullName>
    </recommendedName>
</protein>
<dbReference type="AlphaFoldDB" id="A0A7J6A2W5"/>
<evidence type="ECO:0000313" key="2">
    <source>
        <dbReference type="EMBL" id="KAF4075828.1"/>
    </source>
</evidence>
<reference evidence="2 3" key="1">
    <citation type="submission" date="2020-02" db="EMBL/GenBank/DDBJ databases">
        <title>A chromosome-scale genome assembly of the black bullhead catfish (Ameiurus melas).</title>
        <authorList>
            <person name="Wen M."/>
            <person name="Zham M."/>
            <person name="Cabau C."/>
            <person name="Klopp C."/>
            <person name="Donnadieu C."/>
            <person name="Roques C."/>
            <person name="Bouchez O."/>
            <person name="Lampietro C."/>
            <person name="Jouanno E."/>
            <person name="Herpin A."/>
            <person name="Louis A."/>
            <person name="Berthelot C."/>
            <person name="Parey E."/>
            <person name="Roest-Crollius H."/>
            <person name="Braasch I."/>
            <person name="Postlethwait J."/>
            <person name="Robinson-Rechavi M."/>
            <person name="Echchiki A."/>
            <person name="Begum T."/>
            <person name="Montfort J."/>
            <person name="Schartl M."/>
            <person name="Bobe J."/>
            <person name="Guiguen Y."/>
        </authorList>
    </citation>
    <scope>NUCLEOTIDE SEQUENCE [LARGE SCALE GENOMIC DNA]</scope>
    <source>
        <strain evidence="2">M_S1</strain>
        <tissue evidence="2">Blood</tissue>
    </source>
</reference>
<dbReference type="EMBL" id="JAAGNN010000020">
    <property type="protein sequence ID" value="KAF4075828.1"/>
    <property type="molecule type" value="Genomic_DNA"/>
</dbReference>
<keyword evidence="3" id="KW-1185">Reference proteome</keyword>
<dbReference type="Gene3D" id="1.10.10.10">
    <property type="entry name" value="Winged helix-like DNA-binding domain superfamily/Winged helix DNA-binding domain"/>
    <property type="match status" value="1"/>
</dbReference>
<accession>A0A7J6A2W5</accession>
<proteinExistence type="predicted"/>
<name>A0A7J6A2W5_AMEME</name>
<evidence type="ECO:0008006" key="4">
    <source>
        <dbReference type="Google" id="ProtNLM"/>
    </source>
</evidence>
<organism evidence="2 3">
    <name type="scientific">Ameiurus melas</name>
    <name type="common">Black bullhead</name>
    <name type="synonym">Silurus melas</name>
    <dbReference type="NCBI Taxonomy" id="219545"/>
    <lineage>
        <taxon>Eukaryota</taxon>
        <taxon>Metazoa</taxon>
        <taxon>Chordata</taxon>
        <taxon>Craniata</taxon>
        <taxon>Vertebrata</taxon>
        <taxon>Euteleostomi</taxon>
        <taxon>Actinopterygii</taxon>
        <taxon>Neopterygii</taxon>
        <taxon>Teleostei</taxon>
        <taxon>Ostariophysi</taxon>
        <taxon>Siluriformes</taxon>
        <taxon>Ictaluridae</taxon>
        <taxon>Ameiurus</taxon>
    </lineage>
</organism>
<comment type="caution">
    <text evidence="2">The sequence shown here is derived from an EMBL/GenBank/DDBJ whole genome shotgun (WGS) entry which is preliminary data.</text>
</comment>
<feature type="region of interest" description="Disordered" evidence="1">
    <location>
        <begin position="51"/>
        <end position="70"/>
    </location>
</feature>
<evidence type="ECO:0000256" key="1">
    <source>
        <dbReference type="SAM" id="MobiDB-lite"/>
    </source>
</evidence>
<feature type="region of interest" description="Disordered" evidence="1">
    <location>
        <begin position="122"/>
        <end position="170"/>
    </location>
</feature>
<dbReference type="InterPro" id="IPR036388">
    <property type="entry name" value="WH-like_DNA-bd_sf"/>
</dbReference>
<evidence type="ECO:0000313" key="3">
    <source>
        <dbReference type="Proteomes" id="UP000593565"/>
    </source>
</evidence>
<sequence>MKSKELSLPVKQTIIKLKNENKSIREIAKTLGVAKSTIWAVLKRIEHTGDLMNNHRSGRPRKTTEGEDRRILSLVKKNPFTTVGQIKTTLQEVGVSVSESTIKRRLHQSKYSWSTVNIKERKNKRRVKNGKKHVKEEKEEQSDAQTEQGISASPELGDETSKRDEEEKSS</sequence>
<dbReference type="Pfam" id="PF13565">
    <property type="entry name" value="HTH_32"/>
    <property type="match status" value="1"/>
</dbReference>
<feature type="compositionally biased region" description="Basic residues" evidence="1">
    <location>
        <begin position="122"/>
        <end position="133"/>
    </location>
</feature>